<sequence>MAKRALLIGINYPGTTEELKGCVNDVRRMYKCLVDRFGFAEEDIKVLIDTDKFYTQPTGKNIRHALSELIKPAKSGDVLFVHYSGHGTRVPLETGEEDDTGFDECIVPCDLNPIPDDDLRDLVEPVPEGCQITIISDSCHSGGLNEAKEQIGESSNTTMPNREPKVYSLEFEIGNCFHSVFVKLLTFFGIGSSQEKPREIVEAVERDEVVKSRYLPLDSFINLLKQQTGKDNIDIGKIRPTLFDVFGEDSSPKVKKFMKVILTKLMERRNDQSTLLRKIEESDLEYMEQKLNDEHYGGESSNGLFPDRGILLSGCQTEETSADVKKKESGEAFGAFSNAIQMVLSKTKEDKITNKEMVLRAREILKKQGFTQRPGLYCNDHFVDAPFIC</sequence>
<dbReference type="Pfam" id="PF00656">
    <property type="entry name" value="Peptidase_C14"/>
    <property type="match status" value="1"/>
</dbReference>
<dbReference type="Gene3D" id="3.40.50.12660">
    <property type="match status" value="2"/>
</dbReference>
<evidence type="ECO:0000259" key="2">
    <source>
        <dbReference type="Pfam" id="PF00656"/>
    </source>
</evidence>
<gene>
    <name evidence="3" type="ORF">V5N11_001346</name>
</gene>
<comment type="similarity">
    <text evidence="1">Belongs to the peptidase C14B family.</text>
</comment>
<dbReference type="PANTHER" id="PTHR48104">
    <property type="entry name" value="METACASPASE-4"/>
    <property type="match status" value="1"/>
</dbReference>
<organism evidence="3 4">
    <name type="scientific">Cardamine amara subsp. amara</name>
    <dbReference type="NCBI Taxonomy" id="228776"/>
    <lineage>
        <taxon>Eukaryota</taxon>
        <taxon>Viridiplantae</taxon>
        <taxon>Streptophyta</taxon>
        <taxon>Embryophyta</taxon>
        <taxon>Tracheophyta</taxon>
        <taxon>Spermatophyta</taxon>
        <taxon>Magnoliopsida</taxon>
        <taxon>eudicotyledons</taxon>
        <taxon>Gunneridae</taxon>
        <taxon>Pentapetalae</taxon>
        <taxon>rosids</taxon>
        <taxon>malvids</taxon>
        <taxon>Brassicales</taxon>
        <taxon>Brassicaceae</taxon>
        <taxon>Cardamineae</taxon>
        <taxon>Cardamine</taxon>
    </lineage>
</organism>
<reference evidence="3 4" key="1">
    <citation type="submission" date="2024-04" db="EMBL/GenBank/DDBJ databases">
        <title>Genome assembly C_amara_ONT_v2.</title>
        <authorList>
            <person name="Yant L."/>
            <person name="Moore C."/>
            <person name="Slenker M."/>
        </authorList>
    </citation>
    <scope>NUCLEOTIDE SEQUENCE [LARGE SCALE GENOMIC DNA]</scope>
    <source>
        <tissue evidence="3">Leaf</tissue>
    </source>
</reference>
<evidence type="ECO:0000313" key="4">
    <source>
        <dbReference type="Proteomes" id="UP001558713"/>
    </source>
</evidence>
<name>A0ABD1AHS4_CARAN</name>
<dbReference type="SUPFAM" id="SSF52129">
    <property type="entry name" value="Caspase-like"/>
    <property type="match status" value="1"/>
</dbReference>
<dbReference type="EMBL" id="JBANAX010000514">
    <property type="protein sequence ID" value="KAL1205641.1"/>
    <property type="molecule type" value="Genomic_DNA"/>
</dbReference>
<comment type="caution">
    <text evidence="3">The sequence shown here is derived from an EMBL/GenBank/DDBJ whole genome shotgun (WGS) entry which is preliminary data.</text>
</comment>
<protein>
    <submittedName>
        <fullName evidence="3">Metacaspase-7</fullName>
    </submittedName>
</protein>
<dbReference type="InterPro" id="IPR029030">
    <property type="entry name" value="Caspase-like_dom_sf"/>
</dbReference>
<dbReference type="InterPro" id="IPR011600">
    <property type="entry name" value="Pept_C14_caspase"/>
</dbReference>
<accession>A0ABD1AHS4</accession>
<evidence type="ECO:0000256" key="1">
    <source>
        <dbReference type="ARBA" id="ARBA00009005"/>
    </source>
</evidence>
<dbReference type="InterPro" id="IPR050452">
    <property type="entry name" value="Metacaspase"/>
</dbReference>
<dbReference type="Proteomes" id="UP001558713">
    <property type="component" value="Unassembled WGS sequence"/>
</dbReference>
<dbReference type="AlphaFoldDB" id="A0ABD1AHS4"/>
<dbReference type="PANTHER" id="PTHR48104:SF14">
    <property type="entry name" value="METACASPASE-7"/>
    <property type="match status" value="1"/>
</dbReference>
<proteinExistence type="inferred from homology"/>
<evidence type="ECO:0000313" key="3">
    <source>
        <dbReference type="EMBL" id="KAL1205641.1"/>
    </source>
</evidence>
<feature type="domain" description="Peptidase C14 caspase" evidence="2">
    <location>
        <begin position="3"/>
        <end position="379"/>
    </location>
</feature>
<keyword evidence="4" id="KW-1185">Reference proteome</keyword>